<sequence>MFHAARKRQIALLASMLTALMAPALTIVTSGLYTPTPIPWSQDIALDVTGWFHIGDGKVRDVSLGGDYDFLSLIEYTNMTYPQWTHGQYAFSTFNPATIHGTNGNDTALTLAAARLPATRANMNCTLTHYFPHLNDSARTQDILVDPPAGCHPPPLSSSSSSSSSSANTNGTDRQLRFSLASPPTTIDADGYFVNDLTEYGMLYSSGIASEDLIPAAVCGDDRSHFWYLSGHRRDNGTHDSLSLLHCTPYIEALVVGANFSLPGVEVIVEEGEEDEAAVVPDEDSAVFMSAAPNATARPWNDVGQFLSLLVNGTGGMPLREFVGRENVDGFRGRVEELYGIYIAQVLHTYYRRSTLEGDAGGVGDDGVAAQFAAEPINGTVVDGARMRLVQNAVSTRILEGLLAAMLVCGAVACVLEGRTRILPKDPGSIAAKMSLFADGEVWRDREVVEEVREEERGERRRENLFKGWAFRMGWWGEGEESAGGGNAEAGKRRFGVDATRVYVDNGSSGV</sequence>
<evidence type="ECO:0000313" key="4">
    <source>
        <dbReference type="Proteomes" id="UP000325902"/>
    </source>
</evidence>
<comment type="caution">
    <text evidence="3">The sequence shown here is derived from an EMBL/GenBank/DDBJ whole genome shotgun (WGS) entry which is preliminary data.</text>
</comment>
<feature type="signal peptide" evidence="2">
    <location>
        <begin position="1"/>
        <end position="26"/>
    </location>
</feature>
<accession>A0A5N5CVA3</accession>
<gene>
    <name evidence="3" type="ORF">DBV05_g12049</name>
</gene>
<name>A0A5N5CVA3_9PEZI</name>
<dbReference type="EMBL" id="VCHE01000207">
    <property type="protein sequence ID" value="KAB2569277.1"/>
    <property type="molecule type" value="Genomic_DNA"/>
</dbReference>
<dbReference type="PANTHER" id="PTHR37544:SF1">
    <property type="entry name" value="PHOSPHORIBOSYLAMINOIMIDAZOLE-SUCCINOCARBOXAMIDE SYNTHASE"/>
    <property type="match status" value="1"/>
</dbReference>
<evidence type="ECO:0000313" key="3">
    <source>
        <dbReference type="EMBL" id="KAB2569277.1"/>
    </source>
</evidence>
<protein>
    <submittedName>
        <fullName evidence="3">Uncharacterized protein</fullName>
    </submittedName>
</protein>
<organism evidence="3 4">
    <name type="scientific">Lasiodiplodia theobromae</name>
    <dbReference type="NCBI Taxonomy" id="45133"/>
    <lineage>
        <taxon>Eukaryota</taxon>
        <taxon>Fungi</taxon>
        <taxon>Dikarya</taxon>
        <taxon>Ascomycota</taxon>
        <taxon>Pezizomycotina</taxon>
        <taxon>Dothideomycetes</taxon>
        <taxon>Dothideomycetes incertae sedis</taxon>
        <taxon>Botryosphaeriales</taxon>
        <taxon>Botryosphaeriaceae</taxon>
        <taxon>Lasiodiplodia</taxon>
    </lineage>
</organism>
<keyword evidence="4" id="KW-1185">Reference proteome</keyword>
<proteinExistence type="predicted"/>
<dbReference type="Proteomes" id="UP000325902">
    <property type="component" value="Unassembled WGS sequence"/>
</dbReference>
<feature type="chain" id="PRO_5025036874" evidence="2">
    <location>
        <begin position="27"/>
        <end position="511"/>
    </location>
</feature>
<feature type="region of interest" description="Disordered" evidence="1">
    <location>
        <begin position="143"/>
        <end position="172"/>
    </location>
</feature>
<keyword evidence="2" id="KW-0732">Signal</keyword>
<feature type="compositionally biased region" description="Low complexity" evidence="1">
    <location>
        <begin position="157"/>
        <end position="166"/>
    </location>
</feature>
<dbReference type="AlphaFoldDB" id="A0A5N5CVA3"/>
<evidence type="ECO:0000256" key="1">
    <source>
        <dbReference type="SAM" id="MobiDB-lite"/>
    </source>
</evidence>
<dbReference type="OrthoDB" id="3912677at2759"/>
<evidence type="ECO:0000256" key="2">
    <source>
        <dbReference type="SAM" id="SignalP"/>
    </source>
</evidence>
<dbReference type="PANTHER" id="PTHR37544">
    <property type="entry name" value="SPRAY-RELATED"/>
    <property type="match status" value="1"/>
</dbReference>
<reference evidence="3 4" key="1">
    <citation type="journal article" date="2019" name="Sci. Rep.">
        <title>A multi-omics analysis of the grapevine pathogen Lasiodiplodia theobromae reveals that temperature affects the expression of virulence- and pathogenicity-related genes.</title>
        <authorList>
            <person name="Felix C."/>
            <person name="Meneses R."/>
            <person name="Goncalves M.F.M."/>
            <person name="Tilleman L."/>
            <person name="Duarte A.S."/>
            <person name="Jorrin-Novo J.V."/>
            <person name="Van de Peer Y."/>
            <person name="Deforce D."/>
            <person name="Van Nieuwerburgh F."/>
            <person name="Esteves A.C."/>
            <person name="Alves A."/>
        </authorList>
    </citation>
    <scope>NUCLEOTIDE SEQUENCE [LARGE SCALE GENOMIC DNA]</scope>
    <source>
        <strain evidence="3 4">LA-SOL3</strain>
    </source>
</reference>